<evidence type="ECO:0000256" key="2">
    <source>
        <dbReference type="ARBA" id="ARBA00005896"/>
    </source>
</evidence>
<keyword evidence="6" id="KW-0408">Iron</keyword>
<dbReference type="Proteomes" id="UP001056384">
    <property type="component" value="Chromosome 2"/>
</dbReference>
<evidence type="ECO:0000259" key="8">
    <source>
        <dbReference type="Pfam" id="PF02668"/>
    </source>
</evidence>
<dbReference type="InterPro" id="IPR042098">
    <property type="entry name" value="TauD-like_sf"/>
</dbReference>
<dbReference type="PANTHER" id="PTHR30468:SF10">
    <property type="entry name" value="TAUD_TFDA-LIKE DOMAIN-CONTAINING PROTEIN"/>
    <property type="match status" value="1"/>
</dbReference>
<organism evidence="9 10">
    <name type="scientific">Septoria linicola</name>
    <dbReference type="NCBI Taxonomy" id="215465"/>
    <lineage>
        <taxon>Eukaryota</taxon>
        <taxon>Fungi</taxon>
        <taxon>Dikarya</taxon>
        <taxon>Ascomycota</taxon>
        <taxon>Pezizomycotina</taxon>
        <taxon>Dothideomycetes</taxon>
        <taxon>Dothideomycetidae</taxon>
        <taxon>Mycosphaerellales</taxon>
        <taxon>Mycosphaerellaceae</taxon>
        <taxon>Septoria</taxon>
    </lineage>
</organism>
<dbReference type="GO" id="GO:0005737">
    <property type="term" value="C:cytoplasm"/>
    <property type="evidence" value="ECO:0007669"/>
    <property type="project" value="TreeGrafter"/>
</dbReference>
<gene>
    <name evidence="9" type="ORF">Slin15195_G026350</name>
</gene>
<evidence type="ECO:0000313" key="10">
    <source>
        <dbReference type="Proteomes" id="UP001056384"/>
    </source>
</evidence>
<dbReference type="GO" id="GO:0046872">
    <property type="term" value="F:metal ion binding"/>
    <property type="evidence" value="ECO:0007669"/>
    <property type="project" value="UniProtKB-KW"/>
</dbReference>
<keyword evidence="3" id="KW-0479">Metal-binding</keyword>
<dbReference type="PANTHER" id="PTHR30468">
    <property type="entry name" value="ALPHA-KETOGLUTARATE-DEPENDENT SULFONATE DIOXYGENASE"/>
    <property type="match status" value="1"/>
</dbReference>
<dbReference type="InterPro" id="IPR003819">
    <property type="entry name" value="TauD/TfdA-like"/>
</dbReference>
<protein>
    <submittedName>
        <fullName evidence="9">TauD/TfdA-like domain, taurine dioxygenase TauD-like superfamily</fullName>
    </submittedName>
</protein>
<keyword evidence="5" id="KW-0560">Oxidoreductase</keyword>
<accession>A0A9Q9AR75</accession>
<comment type="similarity">
    <text evidence="2">Belongs to the TfdA dioxygenase family.</text>
</comment>
<evidence type="ECO:0000313" key="9">
    <source>
        <dbReference type="EMBL" id="USW49316.1"/>
    </source>
</evidence>
<feature type="region of interest" description="Disordered" evidence="7">
    <location>
        <begin position="1"/>
        <end position="24"/>
    </location>
</feature>
<dbReference type="SUPFAM" id="SSF51197">
    <property type="entry name" value="Clavaminate synthase-like"/>
    <property type="match status" value="1"/>
</dbReference>
<evidence type="ECO:0000256" key="7">
    <source>
        <dbReference type="SAM" id="MobiDB-lite"/>
    </source>
</evidence>
<evidence type="ECO:0000256" key="3">
    <source>
        <dbReference type="ARBA" id="ARBA00022723"/>
    </source>
</evidence>
<proteinExistence type="inferred from homology"/>
<evidence type="ECO:0000256" key="6">
    <source>
        <dbReference type="ARBA" id="ARBA00023004"/>
    </source>
</evidence>
<dbReference type="GO" id="GO:0016706">
    <property type="term" value="F:2-oxoglutarate-dependent dioxygenase activity"/>
    <property type="evidence" value="ECO:0007669"/>
    <property type="project" value="TreeGrafter"/>
</dbReference>
<dbReference type="FunFam" id="3.60.130.10:FF:000005">
    <property type="entry name" value="TfdA family taurine dioxygenase"/>
    <property type="match status" value="1"/>
</dbReference>
<comment type="cofactor">
    <cofactor evidence="1">
        <name>Fe(2+)</name>
        <dbReference type="ChEBI" id="CHEBI:29033"/>
    </cofactor>
</comment>
<feature type="region of interest" description="Disordered" evidence="7">
    <location>
        <begin position="337"/>
        <end position="359"/>
    </location>
</feature>
<evidence type="ECO:0000256" key="4">
    <source>
        <dbReference type="ARBA" id="ARBA00022964"/>
    </source>
</evidence>
<feature type="domain" description="TauD/TfdA-like" evidence="8">
    <location>
        <begin position="40"/>
        <end position="332"/>
    </location>
</feature>
<evidence type="ECO:0000256" key="1">
    <source>
        <dbReference type="ARBA" id="ARBA00001954"/>
    </source>
</evidence>
<feature type="compositionally biased region" description="Basic and acidic residues" evidence="7">
    <location>
        <begin position="350"/>
        <end position="359"/>
    </location>
</feature>
<dbReference type="Gene3D" id="3.60.130.10">
    <property type="entry name" value="Clavaminate synthase-like"/>
    <property type="match status" value="1"/>
</dbReference>
<dbReference type="InterPro" id="IPR051323">
    <property type="entry name" value="AtsK-like"/>
</dbReference>
<dbReference type="EMBL" id="CP099419">
    <property type="protein sequence ID" value="USW49316.1"/>
    <property type="molecule type" value="Genomic_DNA"/>
</dbReference>
<reference evidence="9" key="1">
    <citation type="submission" date="2022-06" db="EMBL/GenBank/DDBJ databases">
        <title>Complete genome sequences of two strains of the flax pathogen Septoria linicola.</title>
        <authorList>
            <person name="Lapalu N."/>
            <person name="Simon A."/>
            <person name="Demenou B."/>
            <person name="Paumier D."/>
            <person name="Guillot M.-P."/>
            <person name="Gout L."/>
            <person name="Valade R."/>
        </authorList>
    </citation>
    <scope>NUCLEOTIDE SEQUENCE</scope>
    <source>
        <strain evidence="9">SE15195</strain>
    </source>
</reference>
<dbReference type="AlphaFoldDB" id="A0A9Q9AR75"/>
<dbReference type="OrthoDB" id="10257314at2759"/>
<evidence type="ECO:0000256" key="5">
    <source>
        <dbReference type="ARBA" id="ARBA00023002"/>
    </source>
</evidence>
<keyword evidence="4 9" id="KW-0223">Dioxygenase</keyword>
<sequence length="359" mass="40173">MASTTETIPIRAKNETSQVRQEHRGAPLKLAGALHSYKSFDVTPVIGREFPEANLKEWLDAPNSDELLRDLVSQRGVVFFRKQDGLDNDLQKKLVQRLGELSGKPSTSGLHIHPVSNAGRTLGGKDDEISVISSEQAKKLYADRFVGKKQSAKEGWHSDITFEPVPSDYAVLRLTELPETGGDTLWASGYEVYDRISPAYQKFLETLTGTYAQPIFQDAAKNNSFELYSGERGAPENVGTDLKAIHPVIRTNPVTGWKSVFAVGHHAKRINEVTEAESDHLLKWFVQLIVENHDLQVRNKWQSENDLAIWDNRSVYHTATYDYEGKRTGQRAVSIGERPYLDPNSTGRTEALEKQKAAA</sequence>
<dbReference type="Pfam" id="PF02668">
    <property type="entry name" value="TauD"/>
    <property type="match status" value="1"/>
</dbReference>
<name>A0A9Q9AR75_9PEZI</name>
<keyword evidence="10" id="KW-1185">Reference proteome</keyword>